<dbReference type="OrthoDB" id="20799at2759"/>
<dbReference type="AlphaFoldDB" id="A0A3P7VBY0"/>
<organism evidence="2 3">
    <name type="scientific">Rodentolepis nana</name>
    <name type="common">Dwarf tapeworm</name>
    <name type="synonym">Hymenolepis nana</name>
    <dbReference type="NCBI Taxonomy" id="102285"/>
    <lineage>
        <taxon>Eukaryota</taxon>
        <taxon>Metazoa</taxon>
        <taxon>Spiralia</taxon>
        <taxon>Lophotrochozoa</taxon>
        <taxon>Platyhelminthes</taxon>
        <taxon>Cestoda</taxon>
        <taxon>Eucestoda</taxon>
        <taxon>Cyclophyllidea</taxon>
        <taxon>Hymenolepididae</taxon>
        <taxon>Rodentolepis</taxon>
    </lineage>
</organism>
<accession>A0A3P7VBY0</accession>
<proteinExistence type="predicted"/>
<dbReference type="SUPFAM" id="SSF47576">
    <property type="entry name" value="Calponin-homology domain, CH-domain"/>
    <property type="match status" value="1"/>
</dbReference>
<dbReference type="EMBL" id="UZAE01001443">
    <property type="protein sequence ID" value="VDN98624.1"/>
    <property type="molecule type" value="Genomic_DNA"/>
</dbReference>
<name>A0A3P7VBY0_RODNA</name>
<dbReference type="Proteomes" id="UP000278807">
    <property type="component" value="Unassembled WGS sequence"/>
</dbReference>
<dbReference type="InterPro" id="IPR036188">
    <property type="entry name" value="FAD/NAD-bd_sf"/>
</dbReference>
<dbReference type="Pfam" id="PF25413">
    <property type="entry name" value="Rossman_Mical"/>
    <property type="match status" value="1"/>
</dbReference>
<evidence type="ECO:0000259" key="1">
    <source>
        <dbReference type="Pfam" id="PF25413"/>
    </source>
</evidence>
<evidence type="ECO:0000313" key="3">
    <source>
        <dbReference type="Proteomes" id="UP000278807"/>
    </source>
</evidence>
<feature type="domain" description="[F-actin]-monooxygenase MICAL1-3-like Rossman" evidence="1">
    <location>
        <begin position="1"/>
        <end position="47"/>
    </location>
</feature>
<dbReference type="Gene3D" id="3.50.50.60">
    <property type="entry name" value="FAD/NAD(P)-binding domain"/>
    <property type="match status" value="1"/>
</dbReference>
<keyword evidence="3" id="KW-1185">Reference proteome</keyword>
<dbReference type="Gene3D" id="1.10.418.10">
    <property type="entry name" value="Calponin-like domain"/>
    <property type="match status" value="1"/>
</dbReference>
<reference evidence="2 3" key="1">
    <citation type="submission" date="2018-11" db="EMBL/GenBank/DDBJ databases">
        <authorList>
            <consortium name="Pathogen Informatics"/>
        </authorList>
    </citation>
    <scope>NUCLEOTIDE SEQUENCE [LARGE SCALE GENOMIC DNA]</scope>
</reference>
<protein>
    <recommendedName>
        <fullName evidence="1">[F-actin]-monooxygenase MICAL1-3-like Rossman domain-containing protein</fullName>
    </recommendedName>
</protein>
<sequence length="431" mass="48369">MLSSENVNYTALQQLAREIATFATRGGLKRLDFALNSRGEPDVAVFDFTSLSTAQYACSVSDRKGRPLCRCLVGDALLEPFWPRGSGCALGFLSALDAAWAVSLFAAGHHALRVIAWRDSVYQRLSQTSPSNMPPNFSAYTLIPNTRYTYADLELVRPMQVRHLYDSDVIANMTDRKSFSFLRDSVKFDNPDLVSSPKNIDLINKHYTPLVSLLKWYQLRLSPYSEPICPPIFDLSAETWSDGRALRCLLHKYRPDLVAENISCPLGLNETMRLFTENFGAPQRLTSQGWPKYLMNLHACLNKCDPAFVANMTVRAQLISTNRVQNRRSFVVASPTGSIRSLNRYIDPLASPRVSSSSNTRPLLSPCLELRRVNVGKLRRNLENSGTSVTPPPNTRQIREEASNTVEKGIMSKRRSEFIAMLLLWAGKQAL</sequence>
<evidence type="ECO:0000313" key="2">
    <source>
        <dbReference type="EMBL" id="VDN98624.1"/>
    </source>
</evidence>
<gene>
    <name evidence="2" type="ORF">HNAJ_LOCUS2765</name>
</gene>
<dbReference type="InterPro" id="IPR036872">
    <property type="entry name" value="CH_dom_sf"/>
</dbReference>
<dbReference type="InterPro" id="IPR057494">
    <property type="entry name" value="Rossman_Mical"/>
</dbReference>